<evidence type="ECO:0000313" key="1">
    <source>
        <dbReference type="EMBL" id="KKL89710.1"/>
    </source>
</evidence>
<dbReference type="EMBL" id="LAZR01020212">
    <property type="protein sequence ID" value="KKL89710.1"/>
    <property type="molecule type" value="Genomic_DNA"/>
</dbReference>
<protein>
    <submittedName>
        <fullName evidence="1">Uncharacterized protein</fullName>
    </submittedName>
</protein>
<accession>A0A0F9I7A9</accession>
<dbReference type="AlphaFoldDB" id="A0A0F9I7A9"/>
<organism evidence="1">
    <name type="scientific">marine sediment metagenome</name>
    <dbReference type="NCBI Taxonomy" id="412755"/>
    <lineage>
        <taxon>unclassified sequences</taxon>
        <taxon>metagenomes</taxon>
        <taxon>ecological metagenomes</taxon>
    </lineage>
</organism>
<reference evidence="1" key="1">
    <citation type="journal article" date="2015" name="Nature">
        <title>Complex archaea that bridge the gap between prokaryotes and eukaryotes.</title>
        <authorList>
            <person name="Spang A."/>
            <person name="Saw J.H."/>
            <person name="Jorgensen S.L."/>
            <person name="Zaremba-Niedzwiedzka K."/>
            <person name="Martijn J."/>
            <person name="Lind A.E."/>
            <person name="van Eijk R."/>
            <person name="Schleper C."/>
            <person name="Guy L."/>
            <person name="Ettema T.J."/>
        </authorList>
    </citation>
    <scope>NUCLEOTIDE SEQUENCE</scope>
</reference>
<name>A0A0F9I7A9_9ZZZZ</name>
<proteinExistence type="predicted"/>
<gene>
    <name evidence="1" type="ORF">LCGC14_1911950</name>
</gene>
<comment type="caution">
    <text evidence="1">The sequence shown here is derived from an EMBL/GenBank/DDBJ whole genome shotgun (WGS) entry which is preliminary data.</text>
</comment>
<sequence>MGALDKGIAVISHIKVRQVIDEGMEVDKGCPAMPKTAYTICSDLSDITVRVGYAKKKRGEKRKRCLFTEGTIDMEAGNRLGELIPPCIVYTSEAEVMKRFLAYCEGKGKDGVSSPRRKPQRKRK</sequence>